<name>A0A2T0W4Y3_9RHOB</name>
<reference evidence="2 3" key="1">
    <citation type="submission" date="2018-03" db="EMBL/GenBank/DDBJ databases">
        <title>Genomic Encyclopedia of Archaeal and Bacterial Type Strains, Phase II (KMG-II): from individual species to whole genera.</title>
        <authorList>
            <person name="Goeker M."/>
        </authorList>
    </citation>
    <scope>NUCLEOTIDE SEQUENCE [LARGE SCALE GENOMIC DNA]</scope>
    <source>
        <strain evidence="2 3">DSM 101533</strain>
    </source>
</reference>
<proteinExistence type="predicted"/>
<dbReference type="RefSeq" id="WP_106354200.1">
    <property type="nucleotide sequence ID" value="NZ_PVTP01000001.1"/>
</dbReference>
<sequence>MSFNDLEEKMKKIKGQKDVTPEVDRKKGVTDLLDPETPTKTARAAGPQGLGDDLFDNVPV</sequence>
<evidence type="ECO:0000313" key="3">
    <source>
        <dbReference type="Proteomes" id="UP000238007"/>
    </source>
</evidence>
<evidence type="ECO:0000313" key="2">
    <source>
        <dbReference type="EMBL" id="PRY80544.1"/>
    </source>
</evidence>
<feature type="region of interest" description="Disordered" evidence="1">
    <location>
        <begin position="1"/>
        <end position="60"/>
    </location>
</feature>
<organism evidence="2 3">
    <name type="scientific">Yoonia maritima</name>
    <dbReference type="NCBI Taxonomy" id="1435347"/>
    <lineage>
        <taxon>Bacteria</taxon>
        <taxon>Pseudomonadati</taxon>
        <taxon>Pseudomonadota</taxon>
        <taxon>Alphaproteobacteria</taxon>
        <taxon>Rhodobacterales</taxon>
        <taxon>Paracoccaceae</taxon>
        <taxon>Yoonia</taxon>
    </lineage>
</organism>
<dbReference type="Proteomes" id="UP000238007">
    <property type="component" value="Unassembled WGS sequence"/>
</dbReference>
<gene>
    <name evidence="2" type="ORF">CLV80_101399</name>
</gene>
<dbReference type="OrthoDB" id="9912434at2"/>
<accession>A0A2T0W4Y3</accession>
<evidence type="ECO:0000256" key="1">
    <source>
        <dbReference type="SAM" id="MobiDB-lite"/>
    </source>
</evidence>
<protein>
    <submittedName>
        <fullName evidence="2">Uncharacterized protein</fullName>
    </submittedName>
</protein>
<keyword evidence="3" id="KW-1185">Reference proteome</keyword>
<dbReference type="EMBL" id="PVTP01000001">
    <property type="protein sequence ID" value="PRY80544.1"/>
    <property type="molecule type" value="Genomic_DNA"/>
</dbReference>
<comment type="caution">
    <text evidence="2">The sequence shown here is derived from an EMBL/GenBank/DDBJ whole genome shotgun (WGS) entry which is preliminary data.</text>
</comment>
<dbReference type="AlphaFoldDB" id="A0A2T0W4Y3"/>
<feature type="compositionally biased region" description="Basic and acidic residues" evidence="1">
    <location>
        <begin position="1"/>
        <end position="29"/>
    </location>
</feature>